<dbReference type="EMBL" id="KK107928">
    <property type="protein sequence ID" value="EZA47164.1"/>
    <property type="molecule type" value="Genomic_DNA"/>
</dbReference>
<reference evidence="1 2" key="1">
    <citation type="journal article" date="2014" name="Curr. Biol.">
        <title>The genome of the clonal raider ant Cerapachys biroi.</title>
        <authorList>
            <person name="Oxley P.R."/>
            <person name="Ji L."/>
            <person name="Fetter-Pruneda I."/>
            <person name="McKenzie S.K."/>
            <person name="Li C."/>
            <person name="Hu H."/>
            <person name="Zhang G."/>
            <person name="Kronauer D.J."/>
        </authorList>
    </citation>
    <scope>NUCLEOTIDE SEQUENCE [LARGE SCALE GENOMIC DNA]</scope>
</reference>
<dbReference type="STRING" id="2015173.A0A026VWG2"/>
<accession>A0A026VWG2</accession>
<proteinExistence type="predicted"/>
<organism evidence="1 2">
    <name type="scientific">Ooceraea biroi</name>
    <name type="common">Clonal raider ant</name>
    <name type="synonym">Cerapachys biroi</name>
    <dbReference type="NCBI Taxonomy" id="2015173"/>
    <lineage>
        <taxon>Eukaryota</taxon>
        <taxon>Metazoa</taxon>
        <taxon>Ecdysozoa</taxon>
        <taxon>Arthropoda</taxon>
        <taxon>Hexapoda</taxon>
        <taxon>Insecta</taxon>
        <taxon>Pterygota</taxon>
        <taxon>Neoptera</taxon>
        <taxon>Endopterygota</taxon>
        <taxon>Hymenoptera</taxon>
        <taxon>Apocrita</taxon>
        <taxon>Aculeata</taxon>
        <taxon>Formicoidea</taxon>
        <taxon>Formicidae</taxon>
        <taxon>Dorylinae</taxon>
        <taxon>Ooceraea</taxon>
    </lineage>
</organism>
<evidence type="ECO:0000313" key="1">
    <source>
        <dbReference type="EMBL" id="EZA47164.1"/>
    </source>
</evidence>
<evidence type="ECO:0000313" key="2">
    <source>
        <dbReference type="Proteomes" id="UP000053097"/>
    </source>
</evidence>
<keyword evidence="2" id="KW-1185">Reference proteome</keyword>
<dbReference type="AlphaFoldDB" id="A0A026VWG2"/>
<name>A0A026VWG2_OOCBI</name>
<sequence>MEAFSQEIQKYLMKMEQRHGKLRFLSSRATEETSHTINEIVETISSIFQKHKMHLMQNEISNPRNEKYYITLNVACGYNWLLLNTYFKVQTFLTEDVRYGHMVGQWPPLSPYLFIQIIWSFKYEMILAESLMYIPLDLCVEILEIVVKCIPELEYKRAKHLIIQLTSNIYKRCLQLHKTRSSKENGREYAWQLVAYFQMLLDPLTDLRRTRFSMLPIVPETMYEEHGILIKTLLRHTKNCICMQGVTNEDSTSATFFTLGLRRYEDTLPVEDIKVITQKLAQELIAVLLNQIKKVDCHEYFYWAEVDDTDNFAISLQRAIAIECQDFIDFMKRDIFPERNDHLEECLKQFAGDRQATESVFTIQELRYCIVNGKLEYFKELMDRYKEWDESVLDFLEEHMQLCVAHMTKYNTSTLLEYVYVFTTQNLWSKLYSSFILKSVLRILSTVNVMEFYCIVLRYAIKHVHDNPLTELYSEKAFMQFVASNKNICEHHMMRYVLENFLLNTKAVTLTLTKILIGNVQVDHPLFTTKKIVALQSFFKIKVNNEYNVLISCLKKIVCITNPSWNSKRFIHFVDIMLQNEVISTDQLMNNVYISYLTGASFNFLNLMCVLLCIRDILKNKDSSNATNYSLLVIALVRRISSIRKNRHFPVRIINKMLNDIDSILEILHNIFLEKEKLVNKDEIIHAINGSVEPLDQATIAPMIKSHGTVMEIIQDYEKRCFVIHTRFRTGAHVYNVNRRKLICTINLDRKSLIRHMILHATTIEYIDYMCEMRRISWFHFGWSSERNAFENIILITIEAMKVVMIYEKNFPEDKFVMLLLSAVKFCEIVADDLKDSGYVINVLLLNLATLNDIVSYTPYAKMFNLMLSRIKDSLTQSMHKYTYFRDILSWIKVYLVNAEPLMKPTEDIPVTLGVQKLYILYLLVCVYLKISNKQDYSCIDRMWNSIGNSLLRLDDA</sequence>
<dbReference type="OMA" id="ATEAYEC"/>
<gene>
    <name evidence="1" type="ORF">X777_16629</name>
</gene>
<dbReference type="Proteomes" id="UP000053097">
    <property type="component" value="Unassembled WGS sequence"/>
</dbReference>
<protein>
    <submittedName>
        <fullName evidence="1">Uncharacterized protein</fullName>
    </submittedName>
</protein>
<dbReference type="OrthoDB" id="10248373at2759"/>